<feature type="domain" description="Formyl transferase N-terminal" evidence="5">
    <location>
        <begin position="70"/>
        <end position="207"/>
    </location>
</feature>
<evidence type="ECO:0000313" key="7">
    <source>
        <dbReference type="Proteomes" id="UP001204798"/>
    </source>
</evidence>
<protein>
    <recommendedName>
        <fullName evidence="2">phosphoribosylglycinamide formyltransferase 1</fullName>
        <ecNumber evidence="2">2.1.2.2</ecNumber>
    </recommendedName>
</protein>
<proteinExistence type="predicted"/>
<dbReference type="SUPFAM" id="SSF53328">
    <property type="entry name" value="Formyltransferase"/>
    <property type="match status" value="1"/>
</dbReference>
<evidence type="ECO:0000256" key="1">
    <source>
        <dbReference type="ARBA" id="ARBA00005054"/>
    </source>
</evidence>
<keyword evidence="4" id="KW-0658">Purine biosynthesis</keyword>
<dbReference type="PANTHER" id="PTHR43369">
    <property type="entry name" value="PHOSPHORIBOSYLGLYCINAMIDE FORMYLTRANSFERASE"/>
    <property type="match status" value="1"/>
</dbReference>
<reference evidence="6 7" key="1">
    <citation type="submission" date="2022-08" db="EMBL/GenBank/DDBJ databases">
        <title>Bacterial and archaeal communities from various locations to study Microbial Dark Matter (Phase II).</title>
        <authorList>
            <person name="Stepanauskas R."/>
        </authorList>
    </citation>
    <scope>NUCLEOTIDE SEQUENCE [LARGE SCALE GENOMIC DNA]</scope>
    <source>
        <strain evidence="6 7">PD1</strain>
    </source>
</reference>
<dbReference type="InterPro" id="IPR002376">
    <property type="entry name" value="Formyl_transf_N"/>
</dbReference>
<comment type="caution">
    <text evidence="6">The sequence shown here is derived from an EMBL/GenBank/DDBJ whole genome shotgun (WGS) entry which is preliminary data.</text>
</comment>
<keyword evidence="3 6" id="KW-0808">Transferase</keyword>
<sequence>MALPIGWFSTGRDEAALWLLDETLKAISKGFLPIEIAFVFCNREEGDAPQSDAFLAYVKKVGLKLIAFSSRRFLPELWKRGKSGDEEALREWRRRYHEEVAARLERELARVPFSLLAGYMLIISDEFCNTYNLLNLHPALPGGPKGAWQDVMWELIRQRAEFAGAQIHIVTPELDSGPPVTYCRVPIRTPDMMPLWDAMERKLRSQTLEAIIAVEGESEPLFAEIRSRQLAREVPLIHLTLKRFAEGKLSIRDKMTFWEGKPAPGGVDLTEDVEAFLASLCRKR</sequence>
<dbReference type="GO" id="GO:0004644">
    <property type="term" value="F:phosphoribosylglycinamide formyltransferase activity"/>
    <property type="evidence" value="ECO:0007669"/>
    <property type="project" value="UniProtKB-EC"/>
</dbReference>
<dbReference type="InterPro" id="IPR036477">
    <property type="entry name" value="Formyl_transf_N_sf"/>
</dbReference>
<organism evidence="6 7">
    <name type="scientific">Candidatus Fervidibacter sacchari</name>
    <dbReference type="NCBI Taxonomy" id="1448929"/>
    <lineage>
        <taxon>Bacteria</taxon>
        <taxon>Candidatus Fervidibacterota</taxon>
        <taxon>Candidatus Fervidibacter</taxon>
    </lineage>
</organism>
<evidence type="ECO:0000256" key="4">
    <source>
        <dbReference type="ARBA" id="ARBA00022755"/>
    </source>
</evidence>
<gene>
    <name evidence="6" type="ORF">M2350_002883</name>
</gene>
<comment type="pathway">
    <text evidence="1">Purine metabolism; IMP biosynthesis via de novo pathway; N(2)-formyl-N(1)-(5-phospho-D-ribosyl)glycinamide from N(1)-(5-phospho-D-ribosyl)glycinamide (10-formyl THF route): step 1/1.</text>
</comment>
<dbReference type="EC" id="2.1.2.2" evidence="2"/>
<evidence type="ECO:0000256" key="2">
    <source>
        <dbReference type="ARBA" id="ARBA00012254"/>
    </source>
</evidence>
<dbReference type="Pfam" id="PF00551">
    <property type="entry name" value="Formyl_trans_N"/>
    <property type="match status" value="1"/>
</dbReference>
<name>A0ABT2ES12_9BACT</name>
<dbReference type="Gene3D" id="3.40.50.170">
    <property type="entry name" value="Formyl transferase, N-terminal domain"/>
    <property type="match status" value="1"/>
</dbReference>
<keyword evidence="7" id="KW-1185">Reference proteome</keyword>
<dbReference type="EMBL" id="JANUCP010000005">
    <property type="protein sequence ID" value="MCS3920454.1"/>
    <property type="molecule type" value="Genomic_DNA"/>
</dbReference>
<dbReference type="RefSeq" id="WP_259099676.1">
    <property type="nucleotide sequence ID" value="NZ_CP130454.1"/>
</dbReference>
<dbReference type="Proteomes" id="UP001204798">
    <property type="component" value="Unassembled WGS sequence"/>
</dbReference>
<accession>A0ABT2ES12</accession>
<dbReference type="PANTHER" id="PTHR43369:SF2">
    <property type="entry name" value="PHOSPHORIBOSYLGLYCINAMIDE FORMYLTRANSFERASE"/>
    <property type="match status" value="1"/>
</dbReference>
<evidence type="ECO:0000256" key="3">
    <source>
        <dbReference type="ARBA" id="ARBA00022679"/>
    </source>
</evidence>
<evidence type="ECO:0000313" key="6">
    <source>
        <dbReference type="EMBL" id="MCS3920454.1"/>
    </source>
</evidence>
<evidence type="ECO:0000259" key="5">
    <source>
        <dbReference type="Pfam" id="PF00551"/>
    </source>
</evidence>